<feature type="domain" description="SET" evidence="2">
    <location>
        <begin position="125"/>
        <end position="270"/>
    </location>
</feature>
<proteinExistence type="predicted"/>
<dbReference type="EMBL" id="MU853342">
    <property type="protein sequence ID" value="KAK4112379.1"/>
    <property type="molecule type" value="Genomic_DNA"/>
</dbReference>
<dbReference type="RefSeq" id="XP_064669949.1">
    <property type="nucleotide sequence ID" value="XM_064813056.1"/>
</dbReference>
<dbReference type="Proteomes" id="UP001302812">
    <property type="component" value="Unassembled WGS sequence"/>
</dbReference>
<gene>
    <name evidence="3" type="ORF">N656DRAFT_753229</name>
</gene>
<sequence length="411" mass="46164">MYGRSLKRFEVVVLIFNILLARASLDECPALIPAAVKSSLSNGACPLPIDNASGPWPAAVSPWTHRPECEYTADRTAKYCVYTNSRHGSHGWSLISSPETAADSVRFLDIPFIPSRLNASREADPLYRILDIPGKGKGLVATRRIRPYEELLLDYATIVVDIAFTTNVPSILGYRLLRAAVDRLADPVSVLELGKSNDFAQDDVENVLRTNAFHTSLGGIPHIALYPTVSRINHACKPNAYTRFMEDKLQVSVVSARAIEEGEEITISYIALGQTWEERQNKLRQWGFNCTCSLCTASKAEIAASDARRRHIESLWTQAAQAFQAGKPYHALRFTRQIIKLLPSEDLFPMYAEQYGNMARIYFVLGDMENATKYATMMLETLALQGDIDSVRPEHYEEVWRRFKNGEELKI</sequence>
<dbReference type="InterPro" id="IPR001214">
    <property type="entry name" value="SET_dom"/>
</dbReference>
<keyword evidence="1" id="KW-0732">Signal</keyword>
<feature type="signal peptide" evidence="1">
    <location>
        <begin position="1"/>
        <end position="25"/>
    </location>
</feature>
<accession>A0AAN6TDE9</accession>
<dbReference type="Pfam" id="PF00856">
    <property type="entry name" value="SET"/>
    <property type="match status" value="1"/>
</dbReference>
<dbReference type="CDD" id="cd20071">
    <property type="entry name" value="SET_SMYD"/>
    <property type="match status" value="1"/>
</dbReference>
<organism evidence="3 4">
    <name type="scientific">Canariomyces notabilis</name>
    <dbReference type="NCBI Taxonomy" id="2074819"/>
    <lineage>
        <taxon>Eukaryota</taxon>
        <taxon>Fungi</taxon>
        <taxon>Dikarya</taxon>
        <taxon>Ascomycota</taxon>
        <taxon>Pezizomycotina</taxon>
        <taxon>Sordariomycetes</taxon>
        <taxon>Sordariomycetidae</taxon>
        <taxon>Sordariales</taxon>
        <taxon>Chaetomiaceae</taxon>
        <taxon>Canariomyces</taxon>
    </lineage>
</organism>
<feature type="chain" id="PRO_5042901652" evidence="1">
    <location>
        <begin position="26"/>
        <end position="411"/>
    </location>
</feature>
<dbReference type="InterPro" id="IPR011990">
    <property type="entry name" value="TPR-like_helical_dom_sf"/>
</dbReference>
<dbReference type="SMART" id="SM00317">
    <property type="entry name" value="SET"/>
    <property type="match status" value="1"/>
</dbReference>
<protein>
    <submittedName>
        <fullName evidence="3">SET domain-containing protein</fullName>
    </submittedName>
</protein>
<dbReference type="PROSITE" id="PS50280">
    <property type="entry name" value="SET"/>
    <property type="match status" value="1"/>
</dbReference>
<comment type="caution">
    <text evidence="3">The sequence shown here is derived from an EMBL/GenBank/DDBJ whole genome shotgun (WGS) entry which is preliminary data.</text>
</comment>
<dbReference type="PANTHER" id="PTHR47332:SF6">
    <property type="entry name" value="SET DOMAIN-CONTAINING PROTEIN"/>
    <property type="match status" value="1"/>
</dbReference>
<dbReference type="SUPFAM" id="SSF48452">
    <property type="entry name" value="TPR-like"/>
    <property type="match status" value="1"/>
</dbReference>
<evidence type="ECO:0000256" key="1">
    <source>
        <dbReference type="SAM" id="SignalP"/>
    </source>
</evidence>
<keyword evidence="4" id="KW-1185">Reference proteome</keyword>
<dbReference type="PANTHER" id="PTHR47332">
    <property type="entry name" value="SET DOMAIN-CONTAINING PROTEIN 5"/>
    <property type="match status" value="1"/>
</dbReference>
<evidence type="ECO:0000259" key="2">
    <source>
        <dbReference type="PROSITE" id="PS50280"/>
    </source>
</evidence>
<dbReference type="InterPro" id="IPR046341">
    <property type="entry name" value="SET_dom_sf"/>
</dbReference>
<dbReference type="Gene3D" id="1.25.40.10">
    <property type="entry name" value="Tetratricopeptide repeat domain"/>
    <property type="match status" value="1"/>
</dbReference>
<evidence type="ECO:0000313" key="4">
    <source>
        <dbReference type="Proteomes" id="UP001302812"/>
    </source>
</evidence>
<name>A0AAN6TDE9_9PEZI</name>
<reference evidence="3" key="1">
    <citation type="journal article" date="2023" name="Mol. Phylogenet. Evol.">
        <title>Genome-scale phylogeny and comparative genomics of the fungal order Sordariales.</title>
        <authorList>
            <person name="Hensen N."/>
            <person name="Bonometti L."/>
            <person name="Westerberg I."/>
            <person name="Brannstrom I.O."/>
            <person name="Guillou S."/>
            <person name="Cros-Aarteil S."/>
            <person name="Calhoun S."/>
            <person name="Haridas S."/>
            <person name="Kuo A."/>
            <person name="Mondo S."/>
            <person name="Pangilinan J."/>
            <person name="Riley R."/>
            <person name="LaButti K."/>
            <person name="Andreopoulos B."/>
            <person name="Lipzen A."/>
            <person name="Chen C."/>
            <person name="Yan M."/>
            <person name="Daum C."/>
            <person name="Ng V."/>
            <person name="Clum A."/>
            <person name="Steindorff A."/>
            <person name="Ohm R.A."/>
            <person name="Martin F."/>
            <person name="Silar P."/>
            <person name="Natvig D.O."/>
            <person name="Lalanne C."/>
            <person name="Gautier V."/>
            <person name="Ament-Velasquez S.L."/>
            <person name="Kruys A."/>
            <person name="Hutchinson M.I."/>
            <person name="Powell A.J."/>
            <person name="Barry K."/>
            <person name="Miller A.N."/>
            <person name="Grigoriev I.V."/>
            <person name="Debuchy R."/>
            <person name="Gladieux P."/>
            <person name="Hiltunen Thoren M."/>
            <person name="Johannesson H."/>
        </authorList>
    </citation>
    <scope>NUCLEOTIDE SEQUENCE</scope>
    <source>
        <strain evidence="3">CBS 508.74</strain>
    </source>
</reference>
<dbReference type="GeneID" id="89937181"/>
<dbReference type="InterPro" id="IPR053185">
    <property type="entry name" value="SET_domain_protein"/>
</dbReference>
<evidence type="ECO:0000313" key="3">
    <source>
        <dbReference type="EMBL" id="KAK4112379.1"/>
    </source>
</evidence>
<reference evidence="3" key="2">
    <citation type="submission" date="2023-05" db="EMBL/GenBank/DDBJ databases">
        <authorList>
            <consortium name="Lawrence Berkeley National Laboratory"/>
            <person name="Steindorff A."/>
            <person name="Hensen N."/>
            <person name="Bonometti L."/>
            <person name="Westerberg I."/>
            <person name="Brannstrom I.O."/>
            <person name="Guillou S."/>
            <person name="Cros-Aarteil S."/>
            <person name="Calhoun S."/>
            <person name="Haridas S."/>
            <person name="Kuo A."/>
            <person name="Mondo S."/>
            <person name="Pangilinan J."/>
            <person name="Riley R."/>
            <person name="Labutti K."/>
            <person name="Andreopoulos B."/>
            <person name="Lipzen A."/>
            <person name="Chen C."/>
            <person name="Yanf M."/>
            <person name="Daum C."/>
            <person name="Ng V."/>
            <person name="Clum A."/>
            <person name="Ohm R."/>
            <person name="Martin F."/>
            <person name="Silar P."/>
            <person name="Natvig D."/>
            <person name="Lalanne C."/>
            <person name="Gautier V."/>
            <person name="Ament-Velasquez S.L."/>
            <person name="Kruys A."/>
            <person name="Hutchinson M.I."/>
            <person name="Powell A.J."/>
            <person name="Barry K."/>
            <person name="Miller A.N."/>
            <person name="Grigoriev I.V."/>
            <person name="Debuchy R."/>
            <person name="Gladieux P."/>
            <person name="Thoren M.H."/>
            <person name="Johannesson H."/>
        </authorList>
    </citation>
    <scope>NUCLEOTIDE SEQUENCE</scope>
    <source>
        <strain evidence="3">CBS 508.74</strain>
    </source>
</reference>
<dbReference type="SUPFAM" id="SSF82199">
    <property type="entry name" value="SET domain"/>
    <property type="match status" value="1"/>
</dbReference>
<dbReference type="Gene3D" id="2.170.270.10">
    <property type="entry name" value="SET domain"/>
    <property type="match status" value="1"/>
</dbReference>
<dbReference type="AlphaFoldDB" id="A0AAN6TDE9"/>